<gene>
    <name evidence="2" type="ORF">GSCOC_T00010286001</name>
</gene>
<sequence length="109" mass="12177">MGISRENLMSILYTITDLMSGILYADPQSISVSYWKETHVTFGDPSFCICNGNSWLQIILESLRTLISDEDGFNLTAEQECWAVGIMLSVTLGVIIFSSFVVSQGIRTW</sequence>
<dbReference type="Gramene" id="CDP17708">
    <property type="protein sequence ID" value="CDP17708"/>
    <property type="gene ID" value="GSCOC_T00010286001"/>
</dbReference>
<keyword evidence="1" id="KW-0812">Transmembrane</keyword>
<evidence type="ECO:0000313" key="2">
    <source>
        <dbReference type="EMBL" id="CDP17708.1"/>
    </source>
</evidence>
<dbReference type="EMBL" id="HG739258">
    <property type="protein sequence ID" value="CDP17708.1"/>
    <property type="molecule type" value="Genomic_DNA"/>
</dbReference>
<reference evidence="3" key="1">
    <citation type="journal article" date="2014" name="Science">
        <title>The coffee genome provides insight into the convergent evolution of caffeine biosynthesis.</title>
        <authorList>
            <person name="Denoeud F."/>
            <person name="Carretero-Paulet L."/>
            <person name="Dereeper A."/>
            <person name="Droc G."/>
            <person name="Guyot R."/>
            <person name="Pietrella M."/>
            <person name="Zheng C."/>
            <person name="Alberti A."/>
            <person name="Anthony F."/>
            <person name="Aprea G."/>
            <person name="Aury J.M."/>
            <person name="Bento P."/>
            <person name="Bernard M."/>
            <person name="Bocs S."/>
            <person name="Campa C."/>
            <person name="Cenci A."/>
            <person name="Combes M.C."/>
            <person name="Crouzillat D."/>
            <person name="Da Silva C."/>
            <person name="Daddiego L."/>
            <person name="De Bellis F."/>
            <person name="Dussert S."/>
            <person name="Garsmeur O."/>
            <person name="Gayraud T."/>
            <person name="Guignon V."/>
            <person name="Jahn K."/>
            <person name="Jamilloux V."/>
            <person name="Joet T."/>
            <person name="Labadie K."/>
            <person name="Lan T."/>
            <person name="Leclercq J."/>
            <person name="Lepelley M."/>
            <person name="Leroy T."/>
            <person name="Li L.T."/>
            <person name="Librado P."/>
            <person name="Lopez L."/>
            <person name="Munoz A."/>
            <person name="Noel B."/>
            <person name="Pallavicini A."/>
            <person name="Perrotta G."/>
            <person name="Poncet V."/>
            <person name="Pot D."/>
            <person name="Priyono X."/>
            <person name="Rigoreau M."/>
            <person name="Rouard M."/>
            <person name="Rozas J."/>
            <person name="Tranchant-Dubreuil C."/>
            <person name="VanBuren R."/>
            <person name="Zhang Q."/>
            <person name="Andrade A.C."/>
            <person name="Argout X."/>
            <person name="Bertrand B."/>
            <person name="de Kochko A."/>
            <person name="Graziosi G."/>
            <person name="Henry R.J."/>
            <person name="Jayarama X."/>
            <person name="Ming R."/>
            <person name="Nagai C."/>
            <person name="Rounsley S."/>
            <person name="Sankoff D."/>
            <person name="Giuliano G."/>
            <person name="Albert V.A."/>
            <person name="Wincker P."/>
            <person name="Lashermes P."/>
        </authorList>
    </citation>
    <scope>NUCLEOTIDE SEQUENCE [LARGE SCALE GENOMIC DNA]</scope>
    <source>
        <strain evidence="3">cv. DH200-94</strain>
    </source>
</reference>
<keyword evidence="3" id="KW-1185">Reference proteome</keyword>
<dbReference type="AlphaFoldDB" id="A0A068VDH4"/>
<name>A0A068VDH4_COFCA</name>
<evidence type="ECO:0000256" key="1">
    <source>
        <dbReference type="SAM" id="Phobius"/>
    </source>
</evidence>
<feature type="transmembrane region" description="Helical" evidence="1">
    <location>
        <begin position="82"/>
        <end position="102"/>
    </location>
</feature>
<keyword evidence="1" id="KW-0472">Membrane</keyword>
<protein>
    <submittedName>
        <fullName evidence="2">DH200=94 genomic scaffold, scaffold_174</fullName>
    </submittedName>
</protein>
<accession>A0A068VDH4</accession>
<evidence type="ECO:0000313" key="3">
    <source>
        <dbReference type="Proteomes" id="UP000295252"/>
    </source>
</evidence>
<organism evidence="2 3">
    <name type="scientific">Coffea canephora</name>
    <name type="common">Robusta coffee</name>
    <dbReference type="NCBI Taxonomy" id="49390"/>
    <lineage>
        <taxon>Eukaryota</taxon>
        <taxon>Viridiplantae</taxon>
        <taxon>Streptophyta</taxon>
        <taxon>Embryophyta</taxon>
        <taxon>Tracheophyta</taxon>
        <taxon>Spermatophyta</taxon>
        <taxon>Magnoliopsida</taxon>
        <taxon>eudicotyledons</taxon>
        <taxon>Gunneridae</taxon>
        <taxon>Pentapetalae</taxon>
        <taxon>asterids</taxon>
        <taxon>lamiids</taxon>
        <taxon>Gentianales</taxon>
        <taxon>Rubiaceae</taxon>
        <taxon>Ixoroideae</taxon>
        <taxon>Gardenieae complex</taxon>
        <taxon>Bertiereae - Coffeeae clade</taxon>
        <taxon>Coffeeae</taxon>
        <taxon>Coffea</taxon>
    </lineage>
</organism>
<proteinExistence type="predicted"/>
<dbReference type="InParanoid" id="A0A068VDH4"/>
<dbReference type="Proteomes" id="UP000295252">
    <property type="component" value="Unassembled WGS sequence"/>
</dbReference>
<dbReference type="STRING" id="49390.A0A068VDH4"/>
<keyword evidence="1" id="KW-1133">Transmembrane helix</keyword>